<dbReference type="Pfam" id="PF04321">
    <property type="entry name" value="RmlD_sub_bind"/>
    <property type="match status" value="1"/>
</dbReference>
<dbReference type="InterPro" id="IPR029903">
    <property type="entry name" value="RmlD-like-bd"/>
</dbReference>
<evidence type="ECO:0000259" key="3">
    <source>
        <dbReference type="Pfam" id="PF04321"/>
    </source>
</evidence>
<comment type="caution">
    <text evidence="4">The sequence shown here is derived from an EMBL/GenBank/DDBJ whole genome shotgun (WGS) entry which is preliminary data.</text>
</comment>
<name>A0A235BQI8_UNCW3</name>
<dbReference type="InterPro" id="IPR005913">
    <property type="entry name" value="dTDP_dehydrorham_reduct"/>
</dbReference>
<dbReference type="UniPathway" id="UPA00124"/>
<sequence length="296" mass="33578">MRLDWFVQEIRIVHMRCLVIGAKGMLGRELVSWLRREHEEVVSWDLPQHDITDVEKTINGIHRVGPDIIFHLAAWTDVDGCEKDPSKAASVNFQGAWGASLGAAETGCKLLYMSTDYVFDGRSKRTYKEKDKPNPLSVYGRTKAMGEKAVRKSCSRSYIVRTSGLYGRYGRNFVDTIRTLAGKKRSLEVVADQVSSPTYARDLCRPLLELSRSDKYGIYHLTNSGYCSWFELAGEVVRITGADCRVVPVDTARINRPAPRPSFSVLENRNFRKRFGHVLRPWQDALKEYLSEAPTA</sequence>
<feature type="domain" description="RmlD-like substrate binding" evidence="3">
    <location>
        <begin position="15"/>
        <end position="292"/>
    </location>
</feature>
<organism evidence="4 5">
    <name type="scientific">candidate division WOR-3 bacterium JGI_Cruoil_03_51_56</name>
    <dbReference type="NCBI Taxonomy" id="1973747"/>
    <lineage>
        <taxon>Bacteria</taxon>
        <taxon>Bacteria division WOR-3</taxon>
    </lineage>
</organism>
<dbReference type="SUPFAM" id="SSF51735">
    <property type="entry name" value="NAD(P)-binding Rossmann-fold domains"/>
    <property type="match status" value="1"/>
</dbReference>
<dbReference type="InterPro" id="IPR036291">
    <property type="entry name" value="NAD(P)-bd_dom_sf"/>
</dbReference>
<dbReference type="PANTHER" id="PTHR10491:SF4">
    <property type="entry name" value="METHIONINE ADENOSYLTRANSFERASE 2 SUBUNIT BETA"/>
    <property type="match status" value="1"/>
</dbReference>
<dbReference type="CDD" id="cd05254">
    <property type="entry name" value="dTDP_HR_like_SDR_e"/>
    <property type="match status" value="1"/>
</dbReference>
<dbReference type="Proteomes" id="UP000215559">
    <property type="component" value="Unassembled WGS sequence"/>
</dbReference>
<reference evidence="4 5" key="1">
    <citation type="submission" date="2017-07" db="EMBL/GenBank/DDBJ databases">
        <title>Recovery of genomes from metagenomes via a dereplication, aggregation, and scoring strategy.</title>
        <authorList>
            <person name="Sieber C.M."/>
            <person name="Probst A.J."/>
            <person name="Sharrar A."/>
            <person name="Thomas B.C."/>
            <person name="Hess M."/>
            <person name="Tringe S.G."/>
            <person name="Banfield J.F."/>
        </authorList>
    </citation>
    <scope>NUCLEOTIDE SEQUENCE [LARGE SCALE GENOMIC DNA]</scope>
    <source>
        <strain evidence="4">JGI_Cruoil_03_51_56</strain>
    </source>
</reference>
<dbReference type="GO" id="GO:0005829">
    <property type="term" value="C:cytosol"/>
    <property type="evidence" value="ECO:0007669"/>
    <property type="project" value="TreeGrafter"/>
</dbReference>
<keyword evidence="2" id="KW-0560">Oxidoreductase</keyword>
<gene>
    <name evidence="4" type="primary">rfbD</name>
    <name evidence="4" type="ORF">CH330_08665</name>
</gene>
<dbReference type="EMBL" id="NOZP01000157">
    <property type="protein sequence ID" value="OYD14472.1"/>
    <property type="molecule type" value="Genomic_DNA"/>
</dbReference>
<dbReference type="AlphaFoldDB" id="A0A235BQI8"/>
<comment type="function">
    <text evidence="2">Catalyzes the reduction of dTDP-6-deoxy-L-lyxo-4-hexulose to yield dTDP-L-rhamnose.</text>
</comment>
<dbReference type="PANTHER" id="PTHR10491">
    <property type="entry name" value="DTDP-4-DEHYDRORHAMNOSE REDUCTASE"/>
    <property type="match status" value="1"/>
</dbReference>
<proteinExistence type="inferred from homology"/>
<accession>A0A235BQI8</accession>
<dbReference type="GO" id="GO:0008831">
    <property type="term" value="F:dTDP-4-dehydrorhamnose reductase activity"/>
    <property type="evidence" value="ECO:0007669"/>
    <property type="project" value="UniProtKB-EC"/>
</dbReference>
<dbReference type="EC" id="1.1.1.133" evidence="2"/>
<comment type="pathway">
    <text evidence="2">Carbohydrate biosynthesis; dTDP-L-rhamnose biosynthesis.</text>
</comment>
<evidence type="ECO:0000256" key="1">
    <source>
        <dbReference type="ARBA" id="ARBA00010944"/>
    </source>
</evidence>
<comment type="similarity">
    <text evidence="1 2">Belongs to the dTDP-4-dehydrorhamnose reductase family.</text>
</comment>
<dbReference type="GO" id="GO:0019305">
    <property type="term" value="P:dTDP-rhamnose biosynthetic process"/>
    <property type="evidence" value="ECO:0007669"/>
    <property type="project" value="UniProtKB-UniPathway"/>
</dbReference>
<keyword evidence="2" id="KW-0521">NADP</keyword>
<evidence type="ECO:0000313" key="5">
    <source>
        <dbReference type="Proteomes" id="UP000215559"/>
    </source>
</evidence>
<dbReference type="Gene3D" id="3.90.25.10">
    <property type="entry name" value="UDP-galactose 4-epimerase, domain 1"/>
    <property type="match status" value="1"/>
</dbReference>
<evidence type="ECO:0000313" key="4">
    <source>
        <dbReference type="EMBL" id="OYD14472.1"/>
    </source>
</evidence>
<protein>
    <recommendedName>
        <fullName evidence="2">dTDP-4-dehydrorhamnose reductase</fullName>
        <ecNumber evidence="2">1.1.1.133</ecNumber>
    </recommendedName>
</protein>
<dbReference type="NCBIfam" id="TIGR01214">
    <property type="entry name" value="rmlD"/>
    <property type="match status" value="1"/>
</dbReference>
<evidence type="ECO:0000256" key="2">
    <source>
        <dbReference type="RuleBase" id="RU364082"/>
    </source>
</evidence>
<dbReference type="Gene3D" id="3.40.50.720">
    <property type="entry name" value="NAD(P)-binding Rossmann-like Domain"/>
    <property type="match status" value="1"/>
</dbReference>